<evidence type="ECO:0000313" key="4">
    <source>
        <dbReference type="Proteomes" id="UP000812287"/>
    </source>
</evidence>
<evidence type="ECO:0000313" key="3">
    <source>
        <dbReference type="EMBL" id="KAG7442682.1"/>
    </source>
</evidence>
<feature type="transmembrane region" description="Helical" evidence="2">
    <location>
        <begin position="30"/>
        <end position="51"/>
    </location>
</feature>
<comment type="caution">
    <text evidence="3">The sequence shown here is derived from an EMBL/GenBank/DDBJ whole genome shotgun (WGS) entry which is preliminary data.</text>
</comment>
<protein>
    <submittedName>
        <fullName evidence="3">Uncharacterized protein</fullName>
    </submittedName>
</protein>
<keyword evidence="2" id="KW-0812">Transmembrane</keyword>
<gene>
    <name evidence="3" type="ORF">BT62DRAFT_1010010</name>
</gene>
<reference evidence="3" key="1">
    <citation type="submission" date="2020-11" db="EMBL/GenBank/DDBJ databases">
        <title>Adaptations for nitrogen fixation in a non-lichenized fungal sporocarp promotes dispersal by wood-feeding termites.</title>
        <authorList>
            <consortium name="DOE Joint Genome Institute"/>
            <person name="Koch R.A."/>
            <person name="Yoon G."/>
            <person name="Arayal U."/>
            <person name="Lail K."/>
            <person name="Amirebrahimi M."/>
            <person name="Labutti K."/>
            <person name="Lipzen A."/>
            <person name="Riley R."/>
            <person name="Barry K."/>
            <person name="Henrissat B."/>
            <person name="Grigoriev I.V."/>
            <person name="Herr J.R."/>
            <person name="Aime M.C."/>
        </authorList>
    </citation>
    <scope>NUCLEOTIDE SEQUENCE</scope>
    <source>
        <strain evidence="3">MCA 3950</strain>
    </source>
</reference>
<dbReference type="OrthoDB" id="2900916at2759"/>
<evidence type="ECO:0000256" key="1">
    <source>
        <dbReference type="SAM" id="MobiDB-lite"/>
    </source>
</evidence>
<feature type="transmembrane region" description="Helical" evidence="2">
    <location>
        <begin position="112"/>
        <end position="131"/>
    </location>
</feature>
<dbReference type="RefSeq" id="XP_043036182.1">
    <property type="nucleotide sequence ID" value="XM_043177602.1"/>
</dbReference>
<evidence type="ECO:0000256" key="2">
    <source>
        <dbReference type="SAM" id="Phobius"/>
    </source>
</evidence>
<dbReference type="GeneID" id="66099889"/>
<dbReference type="AlphaFoldDB" id="A0A9P7VL82"/>
<sequence>MSRGTQPPDLSSDDVQTIFEAINVFLDETILYAFCSGIYTGVIVVTMWSILSAKTTSHRLMGSYAMIIVILTLYVLDMISFSFYWHFLWHTLVDEGWNFWTEFLELQMNTPTSVRVLWITSVTGGISTILADMSMTVWGRRWLIVLLPILCSLAGTASKVMHAYLQLHDTFSNVQNAETYASLATWTIAYLSLCLSTTMLSTVLIIFRILTVCRTMHGGTGLRSYKGALEILVESFLLSSTIKLVYITLVVRDSTGGEYVDILSGVAKGIAPTLIVGRVASGHARPDDSWSVSIASSLRFGGHPANQSHGSSTDEEVGGSYLDDYEHRNRTSSEVPGGQNEPSEGSVAADGSTTEN</sequence>
<organism evidence="3 4">
    <name type="scientific">Guyanagaster necrorhizus</name>
    <dbReference type="NCBI Taxonomy" id="856835"/>
    <lineage>
        <taxon>Eukaryota</taxon>
        <taxon>Fungi</taxon>
        <taxon>Dikarya</taxon>
        <taxon>Basidiomycota</taxon>
        <taxon>Agaricomycotina</taxon>
        <taxon>Agaricomycetes</taxon>
        <taxon>Agaricomycetidae</taxon>
        <taxon>Agaricales</taxon>
        <taxon>Marasmiineae</taxon>
        <taxon>Physalacriaceae</taxon>
        <taxon>Guyanagaster</taxon>
    </lineage>
</organism>
<keyword evidence="4" id="KW-1185">Reference proteome</keyword>
<feature type="transmembrane region" description="Helical" evidence="2">
    <location>
        <begin position="143"/>
        <end position="165"/>
    </location>
</feature>
<feature type="region of interest" description="Disordered" evidence="1">
    <location>
        <begin position="303"/>
        <end position="356"/>
    </location>
</feature>
<feature type="transmembrane region" description="Helical" evidence="2">
    <location>
        <begin position="63"/>
        <end position="87"/>
    </location>
</feature>
<name>A0A9P7VL82_9AGAR</name>
<keyword evidence="2" id="KW-0472">Membrane</keyword>
<feature type="transmembrane region" description="Helical" evidence="2">
    <location>
        <begin position="185"/>
        <end position="207"/>
    </location>
</feature>
<proteinExistence type="predicted"/>
<keyword evidence="2" id="KW-1133">Transmembrane helix</keyword>
<dbReference type="EMBL" id="MU250549">
    <property type="protein sequence ID" value="KAG7442682.1"/>
    <property type="molecule type" value="Genomic_DNA"/>
</dbReference>
<accession>A0A9P7VL82</accession>
<dbReference type="Proteomes" id="UP000812287">
    <property type="component" value="Unassembled WGS sequence"/>
</dbReference>